<keyword evidence="1" id="KW-0805">Transcription regulation</keyword>
<dbReference type="PROSITE" id="PS00041">
    <property type="entry name" value="HTH_ARAC_FAMILY_1"/>
    <property type="match status" value="1"/>
</dbReference>
<dbReference type="InterPro" id="IPR018062">
    <property type="entry name" value="HTH_AraC-typ_CS"/>
</dbReference>
<evidence type="ECO:0000256" key="1">
    <source>
        <dbReference type="ARBA" id="ARBA00023015"/>
    </source>
</evidence>
<dbReference type="SMART" id="SM00342">
    <property type="entry name" value="HTH_ARAC"/>
    <property type="match status" value="1"/>
</dbReference>
<evidence type="ECO:0000256" key="3">
    <source>
        <dbReference type="ARBA" id="ARBA00023163"/>
    </source>
</evidence>
<dbReference type="Pfam" id="PF02311">
    <property type="entry name" value="AraC_binding"/>
    <property type="match status" value="1"/>
</dbReference>
<dbReference type="Gene3D" id="1.10.10.60">
    <property type="entry name" value="Homeodomain-like"/>
    <property type="match status" value="2"/>
</dbReference>
<dbReference type="Proteomes" id="UP000547209">
    <property type="component" value="Unassembled WGS sequence"/>
</dbReference>
<evidence type="ECO:0000313" key="6">
    <source>
        <dbReference type="Proteomes" id="UP000547209"/>
    </source>
</evidence>
<evidence type="ECO:0000256" key="2">
    <source>
        <dbReference type="ARBA" id="ARBA00023125"/>
    </source>
</evidence>
<name>A0A7X0VHC0_9BACL</name>
<keyword evidence="6" id="KW-1185">Reference proteome</keyword>
<evidence type="ECO:0000259" key="4">
    <source>
        <dbReference type="PROSITE" id="PS01124"/>
    </source>
</evidence>
<dbReference type="InterPro" id="IPR003313">
    <property type="entry name" value="AraC-bd"/>
</dbReference>
<gene>
    <name evidence="5" type="ORF">H7C19_21865</name>
</gene>
<dbReference type="EMBL" id="JACJVP010000037">
    <property type="protein sequence ID" value="MBB6673328.1"/>
    <property type="molecule type" value="Genomic_DNA"/>
</dbReference>
<proteinExistence type="predicted"/>
<dbReference type="AlphaFoldDB" id="A0A7X0VHC0"/>
<dbReference type="SUPFAM" id="SSF51215">
    <property type="entry name" value="Regulatory protein AraC"/>
    <property type="match status" value="1"/>
</dbReference>
<organism evidence="5 6">
    <name type="scientific">Cohnella nanjingensis</name>
    <dbReference type="NCBI Taxonomy" id="1387779"/>
    <lineage>
        <taxon>Bacteria</taxon>
        <taxon>Bacillati</taxon>
        <taxon>Bacillota</taxon>
        <taxon>Bacilli</taxon>
        <taxon>Bacillales</taxon>
        <taxon>Paenibacillaceae</taxon>
        <taxon>Cohnella</taxon>
    </lineage>
</organism>
<dbReference type="InterPro" id="IPR014710">
    <property type="entry name" value="RmlC-like_jellyroll"/>
</dbReference>
<keyword evidence="2" id="KW-0238">DNA-binding</keyword>
<protein>
    <submittedName>
        <fullName evidence="5">Helix-turn-helix transcriptional regulator</fullName>
    </submittedName>
</protein>
<dbReference type="InterPro" id="IPR037923">
    <property type="entry name" value="HTH-like"/>
</dbReference>
<sequence length="304" mass="35279">MEKLPALREPMDMPDPFFPLKLHHCRFAQSGITTFPHHWHEHIEFLYIVEGEARFSCNSDSYDVAAGDLIVINGTDLHHGISLSDDLFYYALIVDPALLHSHTVDTVEAKYITPITQNRIRFANKIGRDETAARECLVSLIEEFKNREFGFELAVKSWLYRLLTVLLRKHVAAHFSPADYSSRIRQLERLDPVFRHVEEHYAERLTVDRLAAIARMSRFHFSRVFKELTNRSVTEYINFVRINKSEYELRHTEKTIAEIATANGFNDIYYFSRLFKTYKNVSPSALRKTAMPGQAQIMPNPSGK</sequence>
<dbReference type="GO" id="GO:0003700">
    <property type="term" value="F:DNA-binding transcription factor activity"/>
    <property type="evidence" value="ECO:0007669"/>
    <property type="project" value="InterPro"/>
</dbReference>
<evidence type="ECO:0000313" key="5">
    <source>
        <dbReference type="EMBL" id="MBB6673328.1"/>
    </source>
</evidence>
<feature type="domain" description="HTH araC/xylS-type" evidence="4">
    <location>
        <begin position="191"/>
        <end position="289"/>
    </location>
</feature>
<dbReference type="InterPro" id="IPR018060">
    <property type="entry name" value="HTH_AraC"/>
</dbReference>
<dbReference type="Gene3D" id="2.60.120.10">
    <property type="entry name" value="Jelly Rolls"/>
    <property type="match status" value="1"/>
</dbReference>
<comment type="caution">
    <text evidence="5">The sequence shown here is derived from an EMBL/GenBank/DDBJ whole genome shotgun (WGS) entry which is preliminary data.</text>
</comment>
<dbReference type="PROSITE" id="PS01124">
    <property type="entry name" value="HTH_ARAC_FAMILY_2"/>
    <property type="match status" value="1"/>
</dbReference>
<dbReference type="SUPFAM" id="SSF46689">
    <property type="entry name" value="Homeodomain-like"/>
    <property type="match status" value="2"/>
</dbReference>
<keyword evidence="3" id="KW-0804">Transcription</keyword>
<dbReference type="GO" id="GO:0043565">
    <property type="term" value="F:sequence-specific DNA binding"/>
    <property type="evidence" value="ECO:0007669"/>
    <property type="project" value="InterPro"/>
</dbReference>
<dbReference type="Pfam" id="PF12833">
    <property type="entry name" value="HTH_18"/>
    <property type="match status" value="1"/>
</dbReference>
<accession>A0A7X0VHC0</accession>
<dbReference type="InterPro" id="IPR009057">
    <property type="entry name" value="Homeodomain-like_sf"/>
</dbReference>
<reference evidence="5 6" key="1">
    <citation type="submission" date="2020-08" db="EMBL/GenBank/DDBJ databases">
        <title>Cohnella phylogeny.</title>
        <authorList>
            <person name="Dunlap C."/>
        </authorList>
    </citation>
    <scope>NUCLEOTIDE SEQUENCE [LARGE SCALE GENOMIC DNA]</scope>
    <source>
        <strain evidence="5 6">DSM 28246</strain>
    </source>
</reference>
<dbReference type="PANTHER" id="PTHR43280:SF28">
    <property type="entry name" value="HTH-TYPE TRANSCRIPTIONAL ACTIVATOR RHAS"/>
    <property type="match status" value="1"/>
</dbReference>
<dbReference type="PANTHER" id="PTHR43280">
    <property type="entry name" value="ARAC-FAMILY TRANSCRIPTIONAL REGULATOR"/>
    <property type="match status" value="1"/>
</dbReference>